<evidence type="ECO:0000256" key="1">
    <source>
        <dbReference type="SAM" id="MobiDB-lite"/>
    </source>
</evidence>
<dbReference type="Pfam" id="PF20151">
    <property type="entry name" value="DUF6533"/>
    <property type="match status" value="1"/>
</dbReference>
<organism evidence="4 5">
    <name type="scientific">Lentinus tigrinus ALCF2SS1-6</name>
    <dbReference type="NCBI Taxonomy" id="1328759"/>
    <lineage>
        <taxon>Eukaryota</taxon>
        <taxon>Fungi</taxon>
        <taxon>Dikarya</taxon>
        <taxon>Basidiomycota</taxon>
        <taxon>Agaricomycotina</taxon>
        <taxon>Agaricomycetes</taxon>
        <taxon>Polyporales</taxon>
        <taxon>Polyporaceae</taxon>
        <taxon>Lentinus</taxon>
    </lineage>
</organism>
<name>A0A5C2RSD4_9APHY</name>
<feature type="transmembrane region" description="Helical" evidence="2">
    <location>
        <begin position="235"/>
        <end position="257"/>
    </location>
</feature>
<feature type="domain" description="DUF6533" evidence="3">
    <location>
        <begin position="26"/>
        <end position="69"/>
    </location>
</feature>
<keyword evidence="5" id="KW-1185">Reference proteome</keyword>
<feature type="transmembrane region" description="Helical" evidence="2">
    <location>
        <begin position="57"/>
        <end position="78"/>
    </location>
</feature>
<accession>A0A5C2RSD4</accession>
<dbReference type="InterPro" id="IPR045340">
    <property type="entry name" value="DUF6533"/>
</dbReference>
<dbReference type="OrthoDB" id="2750926at2759"/>
<keyword evidence="2" id="KW-0812">Transmembrane</keyword>
<dbReference type="AlphaFoldDB" id="A0A5C2RSD4"/>
<dbReference type="EMBL" id="ML122323">
    <property type="protein sequence ID" value="RPD53377.1"/>
    <property type="molecule type" value="Genomic_DNA"/>
</dbReference>
<sequence>MSSDAEPDAAAQIIAVYQALFISNACSYATLTLVFYEYAITLGQEVVMFWKKSFTGATALFLLNRYLLVLSSTLVVVGEGITSVKAYFAIYFAQYLPWAAFAAMRAYALGGRHWPLAVTVLLLGLVPYGINMIQYGKGLTGIVDPIVGCASITPGLSPELGQRFTIVSRTTQIALDLLLVGITWRTIPRQGHGMGSSSFTAVVLRHGMIYFVVMLVLNTLHLALTLVSIEVVPSTPASIITLFTLPLTAILVSRFLLDLQYANREAVHLHSGDRREDASSADSAHDTSSINFERIVGSLGSTMMAEPLAESDDDELTAECDNAELAGSINNQERGGIGGFPVPVDRRG</sequence>
<evidence type="ECO:0000259" key="3">
    <source>
        <dbReference type="Pfam" id="PF20151"/>
    </source>
</evidence>
<keyword evidence="2" id="KW-0472">Membrane</keyword>
<protein>
    <recommendedName>
        <fullName evidence="3">DUF6533 domain-containing protein</fullName>
    </recommendedName>
</protein>
<feature type="region of interest" description="Disordered" evidence="1">
    <location>
        <begin position="327"/>
        <end position="348"/>
    </location>
</feature>
<dbReference type="Proteomes" id="UP000313359">
    <property type="component" value="Unassembled WGS sequence"/>
</dbReference>
<evidence type="ECO:0000256" key="2">
    <source>
        <dbReference type="SAM" id="Phobius"/>
    </source>
</evidence>
<proteinExistence type="predicted"/>
<gene>
    <name evidence="4" type="ORF">L227DRAFT_658271</name>
</gene>
<reference evidence="4" key="1">
    <citation type="journal article" date="2018" name="Genome Biol. Evol.">
        <title>Genomics and development of Lentinus tigrinus, a white-rot wood-decaying mushroom with dimorphic fruiting bodies.</title>
        <authorList>
            <person name="Wu B."/>
            <person name="Xu Z."/>
            <person name="Knudson A."/>
            <person name="Carlson A."/>
            <person name="Chen N."/>
            <person name="Kovaka S."/>
            <person name="LaButti K."/>
            <person name="Lipzen A."/>
            <person name="Pennachio C."/>
            <person name="Riley R."/>
            <person name="Schakwitz W."/>
            <person name="Umezawa K."/>
            <person name="Ohm R.A."/>
            <person name="Grigoriev I.V."/>
            <person name="Nagy L.G."/>
            <person name="Gibbons J."/>
            <person name="Hibbett D."/>
        </authorList>
    </citation>
    <scope>NUCLEOTIDE SEQUENCE [LARGE SCALE GENOMIC DNA]</scope>
    <source>
        <strain evidence="4">ALCF2SS1-6</strain>
    </source>
</reference>
<feature type="transmembrane region" description="Helical" evidence="2">
    <location>
        <begin position="84"/>
        <end position="104"/>
    </location>
</feature>
<keyword evidence="2" id="KW-1133">Transmembrane helix</keyword>
<feature type="transmembrane region" description="Helical" evidence="2">
    <location>
        <begin position="12"/>
        <end position="36"/>
    </location>
</feature>
<evidence type="ECO:0000313" key="5">
    <source>
        <dbReference type="Proteomes" id="UP000313359"/>
    </source>
</evidence>
<feature type="transmembrane region" description="Helical" evidence="2">
    <location>
        <begin position="116"/>
        <end position="135"/>
    </location>
</feature>
<feature type="transmembrane region" description="Helical" evidence="2">
    <location>
        <begin position="208"/>
        <end position="229"/>
    </location>
</feature>
<evidence type="ECO:0000313" key="4">
    <source>
        <dbReference type="EMBL" id="RPD53377.1"/>
    </source>
</evidence>